<sequence>MSLRELPVLVLEEIFQYLDLKDMMNAWEAVGGDGSEGFWAKICKREGYTKMEGFDDDWRSIVTYNMNWRANKPVIREYVLGTTKSLKNPISKLLHQDPDLYSDAVSDSINLILFEDEN</sequence>
<protein>
    <recommendedName>
        <fullName evidence="1">F-box domain-containing protein</fullName>
    </recommendedName>
</protein>
<proteinExistence type="predicted"/>
<evidence type="ECO:0000313" key="2">
    <source>
        <dbReference type="EMBL" id="JAS44256.1"/>
    </source>
</evidence>
<feature type="domain" description="F-box" evidence="1">
    <location>
        <begin position="1"/>
        <end position="25"/>
    </location>
</feature>
<organism evidence="2">
    <name type="scientific">Cuerna arida</name>
    <dbReference type="NCBI Taxonomy" id="1464854"/>
    <lineage>
        <taxon>Eukaryota</taxon>
        <taxon>Metazoa</taxon>
        <taxon>Ecdysozoa</taxon>
        <taxon>Arthropoda</taxon>
        <taxon>Hexapoda</taxon>
        <taxon>Insecta</taxon>
        <taxon>Pterygota</taxon>
        <taxon>Neoptera</taxon>
        <taxon>Paraneoptera</taxon>
        <taxon>Hemiptera</taxon>
        <taxon>Auchenorrhyncha</taxon>
        <taxon>Membracoidea</taxon>
        <taxon>Cicadellidae</taxon>
        <taxon>Cicadellinae</taxon>
        <taxon>Proconiini</taxon>
        <taxon>Cuerna</taxon>
    </lineage>
</organism>
<dbReference type="InterPro" id="IPR036047">
    <property type="entry name" value="F-box-like_dom_sf"/>
</dbReference>
<evidence type="ECO:0000259" key="1">
    <source>
        <dbReference type="PROSITE" id="PS50181"/>
    </source>
</evidence>
<dbReference type="PROSITE" id="PS50181">
    <property type="entry name" value="FBOX"/>
    <property type="match status" value="1"/>
</dbReference>
<reference evidence="2" key="1">
    <citation type="submission" date="2015-11" db="EMBL/GenBank/DDBJ databases">
        <title>De novo transcriptome assembly of four potential Pierce s Disease insect vectors from Arizona vineyards.</title>
        <authorList>
            <person name="Tassone E.E."/>
        </authorList>
    </citation>
    <scope>NUCLEOTIDE SEQUENCE</scope>
</reference>
<dbReference type="InterPro" id="IPR001810">
    <property type="entry name" value="F-box_dom"/>
</dbReference>
<name>A0A1B6F1U3_9HEMI</name>
<dbReference type="EMBL" id="GECZ01025513">
    <property type="protein sequence ID" value="JAS44256.1"/>
    <property type="molecule type" value="Transcribed_RNA"/>
</dbReference>
<feature type="non-terminal residue" evidence="2">
    <location>
        <position position="118"/>
    </location>
</feature>
<dbReference type="SUPFAM" id="SSF81383">
    <property type="entry name" value="F-box domain"/>
    <property type="match status" value="1"/>
</dbReference>
<dbReference type="AlphaFoldDB" id="A0A1B6F1U3"/>
<accession>A0A1B6F1U3</accession>
<gene>
    <name evidence="2" type="ORF">g.12097</name>
</gene>